<evidence type="ECO:0000313" key="2">
    <source>
        <dbReference type="Proteomes" id="UP000789860"/>
    </source>
</evidence>
<keyword evidence="2" id="KW-1185">Reference proteome</keyword>
<proteinExistence type="predicted"/>
<reference evidence="1" key="1">
    <citation type="submission" date="2021-06" db="EMBL/GenBank/DDBJ databases">
        <authorList>
            <person name="Kallberg Y."/>
            <person name="Tangrot J."/>
            <person name="Rosling A."/>
        </authorList>
    </citation>
    <scope>NUCLEOTIDE SEQUENCE</scope>
    <source>
        <strain evidence="1">AU212A</strain>
    </source>
</reference>
<evidence type="ECO:0000313" key="1">
    <source>
        <dbReference type="EMBL" id="CAG8661800.1"/>
    </source>
</evidence>
<sequence length="123" mass="14665">VWLTKLDRRDKSKETPIIKELRVANSNREERSIRFLSFWIIKECSLIINTCFIFVHASLSGCPFGFIFCAFEITYIKISVIYKMAELREKLSQYIGFEPEKIRIPITEEDRQLFQELIAIKRR</sequence>
<dbReference type="Proteomes" id="UP000789860">
    <property type="component" value="Unassembled WGS sequence"/>
</dbReference>
<gene>
    <name evidence="1" type="ORF">SCALOS_LOCUS9058</name>
</gene>
<protein>
    <submittedName>
        <fullName evidence="1">2179_t:CDS:1</fullName>
    </submittedName>
</protein>
<dbReference type="EMBL" id="CAJVPM010026390">
    <property type="protein sequence ID" value="CAG8661800.1"/>
    <property type="molecule type" value="Genomic_DNA"/>
</dbReference>
<accession>A0ACA9NKW4</accession>
<comment type="caution">
    <text evidence="1">The sequence shown here is derived from an EMBL/GenBank/DDBJ whole genome shotgun (WGS) entry which is preliminary data.</text>
</comment>
<organism evidence="1 2">
    <name type="scientific">Scutellospora calospora</name>
    <dbReference type="NCBI Taxonomy" id="85575"/>
    <lineage>
        <taxon>Eukaryota</taxon>
        <taxon>Fungi</taxon>
        <taxon>Fungi incertae sedis</taxon>
        <taxon>Mucoromycota</taxon>
        <taxon>Glomeromycotina</taxon>
        <taxon>Glomeromycetes</taxon>
        <taxon>Diversisporales</taxon>
        <taxon>Gigasporaceae</taxon>
        <taxon>Scutellospora</taxon>
    </lineage>
</organism>
<feature type="non-terminal residue" evidence="1">
    <location>
        <position position="1"/>
    </location>
</feature>
<name>A0ACA9NKW4_9GLOM</name>